<name>A0A1X0NTM5_9TRYP</name>
<dbReference type="PANTHER" id="PTHR43176:SF3">
    <property type="entry name" value="3-HYDROXYISOBUTYRYL-COA HYDROLASE, MITOCHONDRIAL"/>
    <property type="match status" value="1"/>
</dbReference>
<keyword evidence="5" id="KW-0413">Isomerase</keyword>
<dbReference type="Pfam" id="PF16113">
    <property type="entry name" value="ECH_2"/>
    <property type="match status" value="1"/>
</dbReference>
<dbReference type="GO" id="GO:0006574">
    <property type="term" value="P:L-valine catabolic process"/>
    <property type="evidence" value="ECO:0007669"/>
    <property type="project" value="TreeGrafter"/>
</dbReference>
<evidence type="ECO:0000259" key="4">
    <source>
        <dbReference type="Pfam" id="PF16113"/>
    </source>
</evidence>
<dbReference type="AlphaFoldDB" id="A0A1X0NTM5"/>
<dbReference type="Gene3D" id="3.90.226.10">
    <property type="entry name" value="2-enoyl-CoA Hydratase, Chain A, domain 1"/>
    <property type="match status" value="1"/>
</dbReference>
<comment type="caution">
    <text evidence="5">The sequence shown here is derived from an EMBL/GenBank/DDBJ whole genome shotgun (WGS) entry which is preliminary data.</text>
</comment>
<evidence type="ECO:0000256" key="2">
    <source>
        <dbReference type="ARBA" id="ARBA00011915"/>
    </source>
</evidence>
<dbReference type="OrthoDB" id="1737613at2759"/>
<dbReference type="CDD" id="cd06558">
    <property type="entry name" value="crotonase-like"/>
    <property type="match status" value="1"/>
</dbReference>
<proteinExistence type="predicted"/>
<evidence type="ECO:0000313" key="5">
    <source>
        <dbReference type="EMBL" id="ORC87460.1"/>
    </source>
</evidence>
<dbReference type="EMBL" id="NBCO01000022">
    <property type="protein sequence ID" value="ORC87460.1"/>
    <property type="molecule type" value="Genomic_DNA"/>
</dbReference>
<dbReference type="Proteomes" id="UP000192257">
    <property type="component" value="Unassembled WGS sequence"/>
</dbReference>
<evidence type="ECO:0000256" key="3">
    <source>
        <dbReference type="ARBA" id="ARBA00022801"/>
    </source>
</evidence>
<dbReference type="GeneID" id="39987086"/>
<feature type="domain" description="Enoyl-CoA hydratase/isomerase" evidence="4">
    <location>
        <begin position="20"/>
        <end position="345"/>
    </location>
</feature>
<dbReference type="NCBIfam" id="NF004127">
    <property type="entry name" value="PRK05617.1"/>
    <property type="match status" value="1"/>
</dbReference>
<dbReference type="EC" id="3.1.2.4" evidence="2"/>
<organism evidence="5 6">
    <name type="scientific">Trypanosoma theileri</name>
    <dbReference type="NCBI Taxonomy" id="67003"/>
    <lineage>
        <taxon>Eukaryota</taxon>
        <taxon>Discoba</taxon>
        <taxon>Euglenozoa</taxon>
        <taxon>Kinetoplastea</taxon>
        <taxon>Metakinetoplastina</taxon>
        <taxon>Trypanosomatida</taxon>
        <taxon>Trypanosomatidae</taxon>
        <taxon>Trypanosoma</taxon>
    </lineage>
</organism>
<dbReference type="InterPro" id="IPR045004">
    <property type="entry name" value="ECH_dom"/>
</dbReference>
<keyword evidence="6" id="KW-1185">Reference proteome</keyword>
<dbReference type="InterPro" id="IPR029045">
    <property type="entry name" value="ClpP/crotonase-like_dom_sf"/>
</dbReference>
<sequence>MRRCLPVFANSVFWNDFPCVRLVTLNREKALNSLNVEMLRSLRRAYMEEPHSKGDAAVYVVKGAGERSFCAGGDAISVTTSDSYKELFYTEYQINYHMLTMPNPQVSLWNGYVMGGGVGVSIHGRYRVASERALFAMPETLIGMFPDVGASWFLPRLPFRGLGLYLGLTGARLKGADVVHTGLATHYVPSEKFNQLEESLCQIDDPSKVEPCLEEFAVKQLPQFTLEPHCKLIEDIFTLKDTTTVEGIIDALSADGSDFAKNALDTLSKMSPTALCVALEMQRRGAKMTDPADVFRMEYTGAMRSSVGHDFPEGVRALLIDKTKDPKWKPGKVADVTKEIVESYFKPVGPEMHQWHPTKPF</sequence>
<protein>
    <recommendedName>
        <fullName evidence="2">3-hydroxyisobutyryl-CoA hydrolase</fullName>
        <ecNumber evidence="2">3.1.2.4</ecNumber>
    </recommendedName>
</protein>
<evidence type="ECO:0000313" key="6">
    <source>
        <dbReference type="Proteomes" id="UP000192257"/>
    </source>
</evidence>
<dbReference type="InterPro" id="IPR032259">
    <property type="entry name" value="HIBYL-CoA-H"/>
</dbReference>
<dbReference type="GO" id="GO:0003860">
    <property type="term" value="F:3-hydroxyisobutyryl-CoA hydrolase activity"/>
    <property type="evidence" value="ECO:0007669"/>
    <property type="project" value="UniProtKB-EC"/>
</dbReference>
<accession>A0A1X0NTM5</accession>
<dbReference type="RefSeq" id="XP_028881526.1">
    <property type="nucleotide sequence ID" value="XM_029027306.1"/>
</dbReference>
<reference evidence="5 6" key="1">
    <citation type="submission" date="2017-03" db="EMBL/GenBank/DDBJ databases">
        <title>An alternative strategy for trypanosome survival in the mammalian bloodstream revealed through genome and transcriptome analysis of the ubiquitous bovine parasite Trypanosoma (Megatrypanum) theileri.</title>
        <authorList>
            <person name="Kelly S."/>
            <person name="Ivens A."/>
            <person name="Mott A."/>
            <person name="O'Neill E."/>
            <person name="Emms D."/>
            <person name="Macleod O."/>
            <person name="Voorheis P."/>
            <person name="Matthews J."/>
            <person name="Matthews K."/>
            <person name="Carrington M."/>
        </authorList>
    </citation>
    <scope>NUCLEOTIDE SEQUENCE [LARGE SCALE GENOMIC DNA]</scope>
    <source>
        <strain evidence="5">Edinburgh</strain>
    </source>
</reference>
<keyword evidence="3" id="KW-0378">Hydrolase</keyword>
<gene>
    <name evidence="5" type="ORF">TM35_000222590</name>
</gene>
<dbReference type="STRING" id="67003.A0A1X0NTM5"/>
<dbReference type="PANTHER" id="PTHR43176">
    <property type="entry name" value="3-HYDROXYISOBUTYRYL-COA HYDROLASE-RELATED"/>
    <property type="match status" value="1"/>
</dbReference>
<dbReference type="GO" id="GO:0016853">
    <property type="term" value="F:isomerase activity"/>
    <property type="evidence" value="ECO:0007669"/>
    <property type="project" value="UniProtKB-KW"/>
</dbReference>
<evidence type="ECO:0000256" key="1">
    <source>
        <dbReference type="ARBA" id="ARBA00001709"/>
    </source>
</evidence>
<dbReference type="SUPFAM" id="SSF52096">
    <property type="entry name" value="ClpP/crotonase"/>
    <property type="match status" value="1"/>
</dbReference>
<dbReference type="VEuPathDB" id="TriTrypDB:TM35_000222590"/>
<comment type="catalytic activity">
    <reaction evidence="1">
        <text>3-hydroxy-2-methylpropanoyl-CoA + H2O = 3-hydroxy-2-methylpropanoate + CoA + H(+)</text>
        <dbReference type="Rhea" id="RHEA:20888"/>
        <dbReference type="ChEBI" id="CHEBI:11805"/>
        <dbReference type="ChEBI" id="CHEBI:15377"/>
        <dbReference type="ChEBI" id="CHEBI:15378"/>
        <dbReference type="ChEBI" id="CHEBI:57287"/>
        <dbReference type="ChEBI" id="CHEBI:57340"/>
        <dbReference type="EC" id="3.1.2.4"/>
    </reaction>
</comment>